<dbReference type="OrthoDB" id="1929566at2759"/>
<gene>
    <name evidence="1" type="ORF">G2W53_010608</name>
</gene>
<dbReference type="AlphaFoldDB" id="A0A834X094"/>
<sequence>MSPSRNLYDGRTLHIGKSVRFLNLMGDNYRLWKEKIIPQLGWMDVDYAIRKDEPPALTDTSNKSEIDLYERWE</sequence>
<evidence type="ECO:0000313" key="1">
    <source>
        <dbReference type="EMBL" id="KAF7835749.1"/>
    </source>
</evidence>
<proteinExistence type="predicted"/>
<reference evidence="1" key="1">
    <citation type="submission" date="2020-09" db="EMBL/GenBank/DDBJ databases">
        <title>Genome-Enabled Discovery of Anthraquinone Biosynthesis in Senna tora.</title>
        <authorList>
            <person name="Kang S.-H."/>
            <person name="Pandey R.P."/>
            <person name="Lee C.-M."/>
            <person name="Sim J.-S."/>
            <person name="Jeong J.-T."/>
            <person name="Choi B.-S."/>
            <person name="Jung M."/>
            <person name="Ginzburg D."/>
            <person name="Zhao K."/>
            <person name="Won S.Y."/>
            <person name="Oh T.-J."/>
            <person name="Yu Y."/>
            <person name="Kim N.-H."/>
            <person name="Lee O.R."/>
            <person name="Lee T.-H."/>
            <person name="Bashyal P."/>
            <person name="Kim T.-S."/>
            <person name="Lee W.-H."/>
            <person name="Kawkins C."/>
            <person name="Kim C.-K."/>
            <person name="Kim J.S."/>
            <person name="Ahn B.O."/>
            <person name="Rhee S.Y."/>
            <person name="Sohng J.K."/>
        </authorList>
    </citation>
    <scope>NUCLEOTIDE SEQUENCE</scope>
    <source>
        <tissue evidence="1">Leaf</tissue>
    </source>
</reference>
<evidence type="ECO:0000313" key="2">
    <source>
        <dbReference type="Proteomes" id="UP000634136"/>
    </source>
</evidence>
<organism evidence="1 2">
    <name type="scientific">Senna tora</name>
    <dbReference type="NCBI Taxonomy" id="362788"/>
    <lineage>
        <taxon>Eukaryota</taxon>
        <taxon>Viridiplantae</taxon>
        <taxon>Streptophyta</taxon>
        <taxon>Embryophyta</taxon>
        <taxon>Tracheophyta</taxon>
        <taxon>Spermatophyta</taxon>
        <taxon>Magnoliopsida</taxon>
        <taxon>eudicotyledons</taxon>
        <taxon>Gunneridae</taxon>
        <taxon>Pentapetalae</taxon>
        <taxon>rosids</taxon>
        <taxon>fabids</taxon>
        <taxon>Fabales</taxon>
        <taxon>Fabaceae</taxon>
        <taxon>Caesalpinioideae</taxon>
        <taxon>Cassia clade</taxon>
        <taxon>Senna</taxon>
    </lineage>
</organism>
<dbReference type="Proteomes" id="UP000634136">
    <property type="component" value="Unassembled WGS sequence"/>
</dbReference>
<comment type="caution">
    <text evidence="1">The sequence shown here is derived from an EMBL/GenBank/DDBJ whole genome shotgun (WGS) entry which is preliminary data.</text>
</comment>
<accession>A0A834X094</accession>
<dbReference type="EMBL" id="JAAIUW010000004">
    <property type="protein sequence ID" value="KAF7835749.1"/>
    <property type="molecule type" value="Genomic_DNA"/>
</dbReference>
<protein>
    <submittedName>
        <fullName evidence="1">Retrovirus-related Pol polyprotein from transposon TNT 1-94</fullName>
    </submittedName>
</protein>
<name>A0A834X094_9FABA</name>
<keyword evidence="2" id="KW-1185">Reference proteome</keyword>